<gene>
    <name evidence="1" type="ORF">PHPALM_8878</name>
</gene>
<feature type="non-terminal residue" evidence="1">
    <location>
        <position position="1"/>
    </location>
</feature>
<accession>A0A2P4Y8Q6</accession>
<sequence length="138" mass="15081">NHFATKELRLQMRGDRGTDELLEVVAYSDADSAADMEDRKSVTGGLVTMDGMLVSWTCQKQGGVSLSTVEVEYTTASVMTTEILGVCELLGELSVKHEVPMMLRVANQVALKQLEGEGASAMAKRIDVRIKTTRKEES</sequence>
<evidence type="ECO:0000313" key="2">
    <source>
        <dbReference type="Proteomes" id="UP000237271"/>
    </source>
</evidence>
<protein>
    <submittedName>
        <fullName evidence="1">Polyprotein</fullName>
    </submittedName>
</protein>
<dbReference type="PANTHER" id="PTHR11439:SF440">
    <property type="entry name" value="INTEGRASE CATALYTIC DOMAIN-CONTAINING PROTEIN"/>
    <property type="match status" value="1"/>
</dbReference>
<keyword evidence="2" id="KW-1185">Reference proteome</keyword>
<dbReference type="EMBL" id="NCKW01004914">
    <property type="protein sequence ID" value="POM74197.1"/>
    <property type="molecule type" value="Genomic_DNA"/>
</dbReference>
<dbReference type="AlphaFoldDB" id="A0A2P4Y8Q6"/>
<comment type="caution">
    <text evidence="1">The sequence shown here is derived from an EMBL/GenBank/DDBJ whole genome shotgun (WGS) entry which is preliminary data.</text>
</comment>
<dbReference type="Proteomes" id="UP000237271">
    <property type="component" value="Unassembled WGS sequence"/>
</dbReference>
<dbReference type="PANTHER" id="PTHR11439">
    <property type="entry name" value="GAG-POL-RELATED RETROTRANSPOSON"/>
    <property type="match status" value="1"/>
</dbReference>
<proteinExistence type="predicted"/>
<evidence type="ECO:0000313" key="1">
    <source>
        <dbReference type="EMBL" id="POM74197.1"/>
    </source>
</evidence>
<dbReference type="OrthoDB" id="113257at2759"/>
<reference evidence="1 2" key="1">
    <citation type="journal article" date="2017" name="Genome Biol. Evol.">
        <title>Phytophthora megakarya and P. palmivora, closely related causal agents of cacao black pod rot, underwent increases in genome sizes and gene numbers by different mechanisms.</title>
        <authorList>
            <person name="Ali S.S."/>
            <person name="Shao J."/>
            <person name="Lary D.J."/>
            <person name="Kronmiller B."/>
            <person name="Shen D."/>
            <person name="Strem M.D."/>
            <person name="Amoako-Attah I."/>
            <person name="Akrofi A.Y."/>
            <person name="Begoude B.A."/>
            <person name="Ten Hoopen G.M."/>
            <person name="Coulibaly K."/>
            <person name="Kebe B.I."/>
            <person name="Melnick R.L."/>
            <person name="Guiltinan M.J."/>
            <person name="Tyler B.M."/>
            <person name="Meinhardt L.W."/>
            <person name="Bailey B.A."/>
        </authorList>
    </citation>
    <scope>NUCLEOTIDE SEQUENCE [LARGE SCALE GENOMIC DNA]</scope>
    <source>
        <strain evidence="2">sbr112.9</strain>
    </source>
</reference>
<dbReference type="CDD" id="cd09272">
    <property type="entry name" value="RNase_HI_RT_Ty1"/>
    <property type="match status" value="1"/>
</dbReference>
<name>A0A2P4Y8Q6_9STRA</name>
<organism evidence="1 2">
    <name type="scientific">Phytophthora palmivora</name>
    <dbReference type="NCBI Taxonomy" id="4796"/>
    <lineage>
        <taxon>Eukaryota</taxon>
        <taxon>Sar</taxon>
        <taxon>Stramenopiles</taxon>
        <taxon>Oomycota</taxon>
        <taxon>Peronosporomycetes</taxon>
        <taxon>Peronosporales</taxon>
        <taxon>Peronosporaceae</taxon>
        <taxon>Phytophthora</taxon>
    </lineage>
</organism>